<dbReference type="Proteomes" id="UP000824998">
    <property type="component" value="Unassembled WGS sequence"/>
</dbReference>
<comment type="similarity">
    <text evidence="1">Belongs to the NmrA-type oxidoreductase family.</text>
</comment>
<proteinExistence type="inferred from homology"/>
<keyword evidence="5" id="KW-1185">Reference proteome</keyword>
<dbReference type="SUPFAM" id="SSF51735">
    <property type="entry name" value="NAD(P)-binding Rossmann-fold domains"/>
    <property type="match status" value="1"/>
</dbReference>
<feature type="domain" description="NmrA-like" evidence="3">
    <location>
        <begin position="5"/>
        <end position="268"/>
    </location>
</feature>
<comment type="caution">
    <text evidence="4">The sequence shown here is derived from an EMBL/GenBank/DDBJ whole genome shotgun (WGS) entry which is preliminary data.</text>
</comment>
<sequence length="322" mass="34527">MSSTKPLVAITGATGGQGGSVVTSFLEAGYSVRAITRNTSSPKSLALEERGVEVVAADLNKIDTLVAAFSGATHIFGVTDFFEPFVSSGPKAAVEIETAQGINLARAASLTPTLQHYIWSTLPNSTKISSGKFTVPHFEGKNQVDAFIKTSPELLAKTTFLWVTWFASNATFPPFKPTFHSTSGKYLMFQPTGPSTPILSIGDHTKNVGPFVLAIARKPELTLPGKFVLAASDKTTTGGALEAWGRVTGKETEYVEVGLEQYDRLFPDWGLEFGVMMEFWGVLGDESWTGEEVIRGEQLGVTRLGGLEDGLRAWGVDALLAD</sequence>
<dbReference type="CDD" id="cd05251">
    <property type="entry name" value="NmrA_like_SDR_a"/>
    <property type="match status" value="1"/>
</dbReference>
<dbReference type="OrthoDB" id="300709at2759"/>
<dbReference type="Gene3D" id="3.90.25.10">
    <property type="entry name" value="UDP-galactose 4-epimerase, domain 1"/>
    <property type="match status" value="1"/>
</dbReference>
<evidence type="ECO:0000256" key="1">
    <source>
        <dbReference type="ARBA" id="ARBA00006328"/>
    </source>
</evidence>
<evidence type="ECO:0000259" key="3">
    <source>
        <dbReference type="Pfam" id="PF05368"/>
    </source>
</evidence>
<dbReference type="EMBL" id="MU251356">
    <property type="protein sequence ID" value="KAG9239772.1"/>
    <property type="molecule type" value="Genomic_DNA"/>
</dbReference>
<protein>
    <submittedName>
        <fullName evidence="4">NmrA-like family domain-containing protein 1</fullName>
    </submittedName>
</protein>
<name>A0A9P8CAQ5_9HELO</name>
<organism evidence="4 5">
    <name type="scientific">Amylocarpus encephaloides</name>
    <dbReference type="NCBI Taxonomy" id="45428"/>
    <lineage>
        <taxon>Eukaryota</taxon>
        <taxon>Fungi</taxon>
        <taxon>Dikarya</taxon>
        <taxon>Ascomycota</taxon>
        <taxon>Pezizomycotina</taxon>
        <taxon>Leotiomycetes</taxon>
        <taxon>Helotiales</taxon>
        <taxon>Helotiales incertae sedis</taxon>
        <taxon>Amylocarpus</taxon>
    </lineage>
</organism>
<dbReference type="InterPro" id="IPR008030">
    <property type="entry name" value="NmrA-like"/>
</dbReference>
<dbReference type="Gene3D" id="3.40.50.720">
    <property type="entry name" value="NAD(P)-binding Rossmann-like Domain"/>
    <property type="match status" value="1"/>
</dbReference>
<dbReference type="InterPro" id="IPR036291">
    <property type="entry name" value="NAD(P)-bd_dom_sf"/>
</dbReference>
<accession>A0A9P8CAQ5</accession>
<dbReference type="AlphaFoldDB" id="A0A9P8CAQ5"/>
<dbReference type="PANTHER" id="PTHR42748">
    <property type="entry name" value="NITROGEN METABOLITE REPRESSION PROTEIN NMRA FAMILY MEMBER"/>
    <property type="match status" value="1"/>
</dbReference>
<dbReference type="PANTHER" id="PTHR42748:SF28">
    <property type="entry name" value="NMRA-LIKE DOMAIN-CONTAINING PROTEIN"/>
    <property type="match status" value="1"/>
</dbReference>
<reference evidence="4" key="1">
    <citation type="journal article" date="2021" name="IMA Fungus">
        <title>Genomic characterization of three marine fungi, including Emericellopsis atlantica sp. nov. with signatures of a generalist lifestyle and marine biomass degradation.</title>
        <authorList>
            <person name="Hagestad O.C."/>
            <person name="Hou L."/>
            <person name="Andersen J.H."/>
            <person name="Hansen E.H."/>
            <person name="Altermark B."/>
            <person name="Li C."/>
            <person name="Kuhnert E."/>
            <person name="Cox R.J."/>
            <person name="Crous P.W."/>
            <person name="Spatafora J.W."/>
            <person name="Lail K."/>
            <person name="Amirebrahimi M."/>
            <person name="Lipzen A."/>
            <person name="Pangilinan J."/>
            <person name="Andreopoulos W."/>
            <person name="Hayes R.D."/>
            <person name="Ng V."/>
            <person name="Grigoriev I.V."/>
            <person name="Jackson S.A."/>
            <person name="Sutton T.D.S."/>
            <person name="Dobson A.D.W."/>
            <person name="Rama T."/>
        </authorList>
    </citation>
    <scope>NUCLEOTIDE SEQUENCE</scope>
    <source>
        <strain evidence="4">TRa018bII</strain>
    </source>
</reference>
<keyword evidence="2" id="KW-0521">NADP</keyword>
<evidence type="ECO:0000313" key="4">
    <source>
        <dbReference type="EMBL" id="KAG9239772.1"/>
    </source>
</evidence>
<evidence type="ECO:0000313" key="5">
    <source>
        <dbReference type="Proteomes" id="UP000824998"/>
    </source>
</evidence>
<gene>
    <name evidence="4" type="ORF">BJ875DRAFT_365036</name>
</gene>
<dbReference type="InterPro" id="IPR051164">
    <property type="entry name" value="NmrA-like_oxidored"/>
</dbReference>
<dbReference type="Pfam" id="PF05368">
    <property type="entry name" value="NmrA"/>
    <property type="match status" value="1"/>
</dbReference>
<evidence type="ECO:0000256" key="2">
    <source>
        <dbReference type="ARBA" id="ARBA00022857"/>
    </source>
</evidence>
<dbReference type="GO" id="GO:0005634">
    <property type="term" value="C:nucleus"/>
    <property type="evidence" value="ECO:0007669"/>
    <property type="project" value="TreeGrafter"/>
</dbReference>